<evidence type="ECO:0000313" key="3">
    <source>
        <dbReference type="Proteomes" id="UP000697107"/>
    </source>
</evidence>
<organism evidence="2 3">
    <name type="scientific">Phytophthora cactorum</name>
    <dbReference type="NCBI Taxonomy" id="29920"/>
    <lineage>
        <taxon>Eukaryota</taxon>
        <taxon>Sar</taxon>
        <taxon>Stramenopiles</taxon>
        <taxon>Oomycota</taxon>
        <taxon>Peronosporomycetes</taxon>
        <taxon>Peronosporales</taxon>
        <taxon>Peronosporaceae</taxon>
        <taxon>Phytophthora</taxon>
    </lineage>
</organism>
<name>A0A8T1GA40_9STRA</name>
<feature type="region of interest" description="Disordered" evidence="1">
    <location>
        <begin position="1"/>
        <end position="35"/>
    </location>
</feature>
<dbReference type="EMBL" id="RCML01000235">
    <property type="protein sequence ID" value="KAG2984337.1"/>
    <property type="molecule type" value="Genomic_DNA"/>
</dbReference>
<proteinExistence type="predicted"/>
<feature type="compositionally biased region" description="Low complexity" evidence="1">
    <location>
        <begin position="21"/>
        <end position="30"/>
    </location>
</feature>
<dbReference type="Proteomes" id="UP000697107">
    <property type="component" value="Unassembled WGS sequence"/>
</dbReference>
<protein>
    <submittedName>
        <fullName evidence="2">Uncharacterized protein</fullName>
    </submittedName>
</protein>
<evidence type="ECO:0000313" key="2">
    <source>
        <dbReference type="EMBL" id="KAG2984337.1"/>
    </source>
</evidence>
<accession>A0A8T1GA40</accession>
<dbReference type="AlphaFoldDB" id="A0A8T1GA40"/>
<evidence type="ECO:0000256" key="1">
    <source>
        <dbReference type="SAM" id="MobiDB-lite"/>
    </source>
</evidence>
<comment type="caution">
    <text evidence="2">The sequence shown here is derived from an EMBL/GenBank/DDBJ whole genome shotgun (WGS) entry which is preliminary data.</text>
</comment>
<sequence>MVGRKSAGYLERRRKKPFIHSSRSSRSSSSLHAADDQGQLRIPAAGGALPLLLSSKSVFRFCLGEAELIVYSL</sequence>
<gene>
    <name evidence="2" type="ORF">PC118_g8925</name>
</gene>
<reference evidence="2" key="1">
    <citation type="submission" date="2018-10" db="EMBL/GenBank/DDBJ databases">
        <title>Effector identification in a new, highly contiguous assembly of the strawberry crown rot pathogen Phytophthora cactorum.</title>
        <authorList>
            <person name="Armitage A.D."/>
            <person name="Nellist C.F."/>
            <person name="Bates H."/>
            <person name="Vickerstaff R.J."/>
            <person name="Harrison R.J."/>
        </authorList>
    </citation>
    <scope>NUCLEOTIDE SEQUENCE</scope>
    <source>
        <strain evidence="2">P415</strain>
    </source>
</reference>